<keyword evidence="2" id="KW-0067">ATP-binding</keyword>
<organism evidence="3 4">
    <name type="scientific">Staurois parvus</name>
    <dbReference type="NCBI Taxonomy" id="386267"/>
    <lineage>
        <taxon>Eukaryota</taxon>
        <taxon>Metazoa</taxon>
        <taxon>Chordata</taxon>
        <taxon>Craniata</taxon>
        <taxon>Vertebrata</taxon>
        <taxon>Euteleostomi</taxon>
        <taxon>Amphibia</taxon>
        <taxon>Batrachia</taxon>
        <taxon>Anura</taxon>
        <taxon>Neobatrachia</taxon>
        <taxon>Ranoidea</taxon>
        <taxon>Ranidae</taxon>
        <taxon>Staurois</taxon>
    </lineage>
</organism>
<protein>
    <submittedName>
        <fullName evidence="3">Uncharacterized protein</fullName>
    </submittedName>
</protein>
<keyword evidence="1" id="KW-0378">Hydrolase</keyword>
<evidence type="ECO:0000256" key="2">
    <source>
        <dbReference type="ARBA" id="ARBA00022806"/>
    </source>
</evidence>
<feature type="non-terminal residue" evidence="3">
    <location>
        <position position="104"/>
    </location>
</feature>
<dbReference type="InterPro" id="IPR052431">
    <property type="entry name" value="SKI2_subfamily_helicases"/>
</dbReference>
<feature type="non-terminal residue" evidence="3">
    <location>
        <position position="1"/>
    </location>
</feature>
<name>A0ABN9DW07_9NEOB</name>
<evidence type="ECO:0000313" key="3">
    <source>
        <dbReference type="EMBL" id="CAI9576478.1"/>
    </source>
</evidence>
<dbReference type="Proteomes" id="UP001162483">
    <property type="component" value="Unassembled WGS sequence"/>
</dbReference>
<gene>
    <name evidence="3" type="ORF">SPARVUS_LOCUS8524325</name>
</gene>
<keyword evidence="2" id="KW-0547">Nucleotide-binding</keyword>
<evidence type="ECO:0000256" key="1">
    <source>
        <dbReference type="ARBA" id="ARBA00022801"/>
    </source>
</evidence>
<sequence length="104" mass="12015">YICSVQNSNVAFEHYHPFAALTIDHVKNYGIPKDLTCSPRECIQLYDTMAKVWPTCANMKTLDPEENIHLKDKVLITKNDAIKYQEALKSELVDWIEKRILCTS</sequence>
<comment type="caution">
    <text evidence="3">The sequence shown here is derived from an EMBL/GenBank/DDBJ whole genome shotgun (WGS) entry which is preliminary data.</text>
</comment>
<dbReference type="PANTHER" id="PTHR44533">
    <property type="entry name" value="DEAD/H RNA HELICASE, PUTATIVE-RELATED"/>
    <property type="match status" value="1"/>
</dbReference>
<reference evidence="3" key="1">
    <citation type="submission" date="2023-05" db="EMBL/GenBank/DDBJ databases">
        <authorList>
            <person name="Stuckert A."/>
        </authorList>
    </citation>
    <scope>NUCLEOTIDE SEQUENCE</scope>
</reference>
<keyword evidence="2" id="KW-0347">Helicase</keyword>
<accession>A0ABN9DW07</accession>
<evidence type="ECO:0000313" key="4">
    <source>
        <dbReference type="Proteomes" id="UP001162483"/>
    </source>
</evidence>
<dbReference type="PANTHER" id="PTHR44533:SF4">
    <property type="entry name" value="DEAD_H RNA HELICASE, PUTATIVE-RELATED"/>
    <property type="match status" value="1"/>
</dbReference>
<keyword evidence="4" id="KW-1185">Reference proteome</keyword>
<proteinExistence type="predicted"/>
<dbReference type="EMBL" id="CATNWA010014833">
    <property type="protein sequence ID" value="CAI9576478.1"/>
    <property type="molecule type" value="Genomic_DNA"/>
</dbReference>